<feature type="domain" description="FAD/NAD(P)-binding" evidence="10">
    <location>
        <begin position="104"/>
        <end position="444"/>
    </location>
</feature>
<dbReference type="EC" id="1.6.5.9" evidence="2"/>
<dbReference type="InterPro" id="IPR054585">
    <property type="entry name" value="NDH2-like_C"/>
</dbReference>
<evidence type="ECO:0000256" key="4">
    <source>
        <dbReference type="ARBA" id="ARBA00022827"/>
    </source>
</evidence>
<sequence>MNAMLAAAPAVPHPAIVAAAQEPCKHRGLRLGQLTYPVILTTATALAAKQRAKAGRTCKLRTRRVRLAAEGFPQSVTDSDAGLFTSSSKSELMLEVPPKAGRPRVLVLGTGWASASFLQALTPEQAQLYDITVISMRNFFLYTPLLPTCTMGSIEERSIVTPIREMAAGKADFLEARCEGIDVEKKVVRCSRARRSKVSSNAQYHRFPDKEEGEKYTFEMPYDILIYGVGAKTNDFNVPGVKQHSFYFKELIDARNVRSRISDLFEEAALPTMSPEDRDALLNFIIVGGGPTGVEIAADLADFVDEDCKRLYPKLQDQVTINLVNMEDHLLSTYSRDISEKSLEVFKAKGVKVLNGWRVTEITEDVVKMTTKQGDYKEIPHGCVIWAAGVKPTSLTQQVKADLQGLNKGSREAELQAKVRGLSTDEWLNVWGSKGSIFALGDASTVQQECACFFAQELFQEADVENTGRLSIHALRDLLRSNSERHPQFEAYAQYLEEAYTDSFLDDTFAEIAQVFGKKDRKEHVVWRQSFGQRVIDRIRPKRREEVHEDFRSVNLLDEESITFESFKALLASIHKTLETFPPTAQVAAQQGSYLADLFGKGCLKGDEESLQKLKEESEPFTYFHKGALAYLGGDHAAFDLPLVGPVSGPLAGLAWRAYETSAQISWKNRALVGLDWVKTKIFGRDPSRV</sequence>
<keyword evidence="5" id="KW-0809">Transit peptide</keyword>
<evidence type="ECO:0000256" key="6">
    <source>
        <dbReference type="ARBA" id="ARBA00023002"/>
    </source>
</evidence>
<evidence type="ECO:0000256" key="8">
    <source>
        <dbReference type="ARBA" id="ARBA00047599"/>
    </source>
</evidence>
<keyword evidence="13" id="KW-1185">Reference proteome</keyword>
<dbReference type="InterPro" id="IPR045024">
    <property type="entry name" value="NDH-2"/>
</dbReference>
<dbReference type="Proteomes" id="UP001642464">
    <property type="component" value="Unassembled WGS sequence"/>
</dbReference>
<dbReference type="PANTHER" id="PTHR43706:SF47">
    <property type="entry name" value="EXTERNAL NADH-UBIQUINONE OXIDOREDUCTASE 1, MITOCHONDRIAL-RELATED"/>
    <property type="match status" value="1"/>
</dbReference>
<evidence type="ECO:0000259" key="11">
    <source>
        <dbReference type="Pfam" id="PF22366"/>
    </source>
</evidence>
<evidence type="ECO:0000313" key="12">
    <source>
        <dbReference type="EMBL" id="CAK9018396.1"/>
    </source>
</evidence>
<evidence type="ECO:0000256" key="5">
    <source>
        <dbReference type="ARBA" id="ARBA00022946"/>
    </source>
</evidence>
<comment type="catalytic activity">
    <reaction evidence="8">
        <text>a quinone + NADH + H(+) = a quinol + NAD(+)</text>
        <dbReference type="Rhea" id="RHEA:46160"/>
        <dbReference type="ChEBI" id="CHEBI:15378"/>
        <dbReference type="ChEBI" id="CHEBI:24646"/>
        <dbReference type="ChEBI" id="CHEBI:57540"/>
        <dbReference type="ChEBI" id="CHEBI:57945"/>
        <dbReference type="ChEBI" id="CHEBI:132124"/>
        <dbReference type="EC" id="1.6.5.9"/>
    </reaction>
</comment>
<accession>A0ABP0JVT1</accession>
<keyword evidence="4" id="KW-0274">FAD</keyword>
<evidence type="ECO:0000256" key="7">
    <source>
        <dbReference type="ARBA" id="ARBA00023027"/>
    </source>
</evidence>
<comment type="catalytic activity">
    <reaction evidence="9">
        <text>a ubiquinone + NADH + H(+) = a ubiquinol + NAD(+)</text>
        <dbReference type="Rhea" id="RHEA:23152"/>
        <dbReference type="Rhea" id="RHEA-COMP:9565"/>
        <dbReference type="Rhea" id="RHEA-COMP:9566"/>
        <dbReference type="ChEBI" id="CHEBI:15378"/>
        <dbReference type="ChEBI" id="CHEBI:16389"/>
        <dbReference type="ChEBI" id="CHEBI:17976"/>
        <dbReference type="ChEBI" id="CHEBI:57540"/>
        <dbReference type="ChEBI" id="CHEBI:57945"/>
    </reaction>
</comment>
<comment type="caution">
    <text evidence="12">The sequence shown here is derived from an EMBL/GenBank/DDBJ whole genome shotgun (WGS) entry which is preliminary data.</text>
</comment>
<evidence type="ECO:0000259" key="10">
    <source>
        <dbReference type="Pfam" id="PF07992"/>
    </source>
</evidence>
<protein>
    <recommendedName>
        <fullName evidence="2">NADH:ubiquinone reductase (non-electrogenic)</fullName>
        <ecNumber evidence="2">1.6.5.9</ecNumber>
    </recommendedName>
</protein>
<dbReference type="Pfam" id="PF22366">
    <property type="entry name" value="NDH2_C"/>
    <property type="match status" value="1"/>
</dbReference>
<dbReference type="PANTHER" id="PTHR43706">
    <property type="entry name" value="NADH DEHYDROGENASE"/>
    <property type="match status" value="1"/>
</dbReference>
<comment type="similarity">
    <text evidence="1">Belongs to the NADH dehydrogenase family.</text>
</comment>
<keyword evidence="6" id="KW-0560">Oxidoreductase</keyword>
<evidence type="ECO:0000313" key="13">
    <source>
        <dbReference type="Proteomes" id="UP001642464"/>
    </source>
</evidence>
<keyword evidence="3" id="KW-0285">Flavoprotein</keyword>
<dbReference type="Gene3D" id="3.50.50.100">
    <property type="match status" value="2"/>
</dbReference>
<organism evidence="12 13">
    <name type="scientific">Durusdinium trenchii</name>
    <dbReference type="NCBI Taxonomy" id="1381693"/>
    <lineage>
        <taxon>Eukaryota</taxon>
        <taxon>Sar</taxon>
        <taxon>Alveolata</taxon>
        <taxon>Dinophyceae</taxon>
        <taxon>Suessiales</taxon>
        <taxon>Symbiodiniaceae</taxon>
        <taxon>Durusdinium</taxon>
    </lineage>
</organism>
<gene>
    <name evidence="12" type="ORF">SCF082_LOCUS14068</name>
</gene>
<feature type="domain" description="External alternative NADH-ubiquinone oxidoreductase-like C-terminal" evidence="11">
    <location>
        <begin position="625"/>
        <end position="686"/>
    </location>
</feature>
<dbReference type="Pfam" id="PF07992">
    <property type="entry name" value="Pyr_redox_2"/>
    <property type="match status" value="1"/>
</dbReference>
<keyword evidence="7" id="KW-0520">NAD</keyword>
<evidence type="ECO:0000256" key="1">
    <source>
        <dbReference type="ARBA" id="ARBA00005272"/>
    </source>
</evidence>
<dbReference type="InterPro" id="IPR023753">
    <property type="entry name" value="FAD/NAD-binding_dom"/>
</dbReference>
<evidence type="ECO:0000256" key="3">
    <source>
        <dbReference type="ARBA" id="ARBA00022630"/>
    </source>
</evidence>
<dbReference type="InterPro" id="IPR036188">
    <property type="entry name" value="FAD/NAD-bd_sf"/>
</dbReference>
<dbReference type="SUPFAM" id="SSF51905">
    <property type="entry name" value="FAD/NAD(P)-binding domain"/>
    <property type="match status" value="2"/>
</dbReference>
<evidence type="ECO:0000256" key="9">
    <source>
        <dbReference type="ARBA" id="ARBA00049010"/>
    </source>
</evidence>
<name>A0ABP0JVT1_9DINO</name>
<proteinExistence type="inferred from homology"/>
<reference evidence="12 13" key="1">
    <citation type="submission" date="2024-02" db="EMBL/GenBank/DDBJ databases">
        <authorList>
            <person name="Chen Y."/>
            <person name="Shah S."/>
            <person name="Dougan E. K."/>
            <person name="Thang M."/>
            <person name="Chan C."/>
        </authorList>
    </citation>
    <scope>NUCLEOTIDE SEQUENCE [LARGE SCALE GENOMIC DNA]</scope>
</reference>
<evidence type="ECO:0000256" key="2">
    <source>
        <dbReference type="ARBA" id="ARBA00012637"/>
    </source>
</evidence>
<dbReference type="EMBL" id="CAXAMM010008779">
    <property type="protein sequence ID" value="CAK9018396.1"/>
    <property type="molecule type" value="Genomic_DNA"/>
</dbReference>